<evidence type="ECO:0000313" key="12">
    <source>
        <dbReference type="Proteomes" id="UP000187074"/>
    </source>
</evidence>
<dbReference type="InterPro" id="IPR011006">
    <property type="entry name" value="CheY-like_superfamily"/>
</dbReference>
<keyword evidence="7" id="KW-0804">Transcription</keyword>
<dbReference type="CDD" id="cd17536">
    <property type="entry name" value="REC_YesN-like"/>
    <property type="match status" value="1"/>
</dbReference>
<dbReference type="GO" id="GO:0043565">
    <property type="term" value="F:sequence-specific DNA binding"/>
    <property type="evidence" value="ECO:0007669"/>
    <property type="project" value="InterPro"/>
</dbReference>
<dbReference type="RefSeq" id="WP_076322680.1">
    <property type="nucleotide sequence ID" value="NZ_MRTF01000003.1"/>
</dbReference>
<dbReference type="GO" id="GO:0005737">
    <property type="term" value="C:cytoplasm"/>
    <property type="evidence" value="ECO:0007669"/>
    <property type="project" value="UniProtKB-SubCell"/>
</dbReference>
<organism evidence="11 12">
    <name type="scientific">Paenibacillus lautus</name>
    <name type="common">Bacillus lautus</name>
    <dbReference type="NCBI Taxonomy" id="1401"/>
    <lineage>
        <taxon>Bacteria</taxon>
        <taxon>Bacillati</taxon>
        <taxon>Bacillota</taxon>
        <taxon>Bacilli</taxon>
        <taxon>Bacillales</taxon>
        <taxon>Paenibacillaceae</taxon>
        <taxon>Paenibacillus</taxon>
    </lineage>
</organism>
<comment type="caution">
    <text evidence="11">The sequence shown here is derived from an EMBL/GenBank/DDBJ whole genome shotgun (WGS) entry which is preliminary data.</text>
</comment>
<evidence type="ECO:0000256" key="5">
    <source>
        <dbReference type="ARBA" id="ARBA00023015"/>
    </source>
</evidence>
<dbReference type="Pfam" id="PF12833">
    <property type="entry name" value="HTH_18"/>
    <property type="match status" value="1"/>
</dbReference>
<keyword evidence="5" id="KW-0805">Transcription regulation</keyword>
<dbReference type="InterPro" id="IPR051552">
    <property type="entry name" value="HptR"/>
</dbReference>
<keyword evidence="3 8" id="KW-0597">Phosphoprotein</keyword>
<dbReference type="InterPro" id="IPR018062">
    <property type="entry name" value="HTH_AraC-typ_CS"/>
</dbReference>
<evidence type="ECO:0000256" key="4">
    <source>
        <dbReference type="ARBA" id="ARBA00023012"/>
    </source>
</evidence>
<dbReference type="PANTHER" id="PTHR42713:SF3">
    <property type="entry name" value="TRANSCRIPTIONAL REGULATORY PROTEIN HPTR"/>
    <property type="match status" value="1"/>
</dbReference>
<dbReference type="SUPFAM" id="SSF52172">
    <property type="entry name" value="CheY-like"/>
    <property type="match status" value="1"/>
</dbReference>
<accession>A0A1R1B4T8</accession>
<feature type="domain" description="Response regulatory" evidence="10">
    <location>
        <begin position="2"/>
        <end position="119"/>
    </location>
</feature>
<dbReference type="PANTHER" id="PTHR42713">
    <property type="entry name" value="HISTIDINE KINASE-RELATED"/>
    <property type="match status" value="1"/>
</dbReference>
<sequence length="518" mass="59365">MRILIVDDEPLVRIGIKSAIDWGAQGVDIVGEAGDGEEALRMITETAPDVVLLDIKMPKMDGIEVLRAVKDRQLPVQAIVLSSFDDITYVKEALKLGAFDYFHKPDMNERELTAMLKSVREQFGSRGGPAQVGPSAAGNRKEQMLYDALHGHVHDLHETGLKEGNMYVVLFKIKNYHTIIQRYTKETESILPNTVQNVVSEILSTEKEVEYLQLDEQCSAVFISNSELKSLLASLTRVNKMVQMISSALKRFVNIDIVLGISDWFADFDGIRKGYEQAGTALAHQFYHPDTSIFYYQHLKQKSESVYKQADAYLSQMKSALKEEANDRFMELLSQWEKFLAQEECMEEKDVRKVYEGLLFMIGESGGGVPGGAVQEEVAAFEEIHNFQQLSAAYRARFEERFKNRNHLEMKGYSQLTRNIMEYTEKHYPESLSLKLFGDLFHVSPNYVSRLFKQEVGQGLFDYINELRIEKAKTLLKDYRYKIYDVAEMVGFNNQAHFAIVFQKYTGFSPKQYRKEEV</sequence>
<dbReference type="GO" id="GO:0000160">
    <property type="term" value="P:phosphorelay signal transduction system"/>
    <property type="evidence" value="ECO:0007669"/>
    <property type="project" value="UniProtKB-KW"/>
</dbReference>
<keyword evidence="6 11" id="KW-0238">DNA-binding</keyword>
<reference evidence="11 12" key="1">
    <citation type="submission" date="2016-11" db="EMBL/GenBank/DDBJ databases">
        <title>Paenibacillus species isolates.</title>
        <authorList>
            <person name="Beno S.M."/>
        </authorList>
    </citation>
    <scope>NUCLEOTIDE SEQUENCE [LARGE SCALE GENOMIC DNA]</scope>
    <source>
        <strain evidence="11 12">FSL F4-0100</strain>
    </source>
</reference>
<feature type="modified residue" description="4-aspartylphosphate" evidence="8">
    <location>
        <position position="54"/>
    </location>
</feature>
<dbReference type="Gene3D" id="3.40.50.2300">
    <property type="match status" value="1"/>
</dbReference>
<feature type="domain" description="HTH araC/xylS-type" evidence="9">
    <location>
        <begin position="418"/>
        <end position="516"/>
    </location>
</feature>
<gene>
    <name evidence="11" type="ORF">BK123_10770</name>
</gene>
<evidence type="ECO:0000256" key="1">
    <source>
        <dbReference type="ARBA" id="ARBA00004496"/>
    </source>
</evidence>
<evidence type="ECO:0000256" key="6">
    <source>
        <dbReference type="ARBA" id="ARBA00023125"/>
    </source>
</evidence>
<dbReference type="PROSITE" id="PS00041">
    <property type="entry name" value="HTH_ARAC_FAMILY_1"/>
    <property type="match status" value="1"/>
</dbReference>
<evidence type="ECO:0000313" key="11">
    <source>
        <dbReference type="EMBL" id="OME94013.1"/>
    </source>
</evidence>
<dbReference type="InterPro" id="IPR001789">
    <property type="entry name" value="Sig_transdc_resp-reg_receiver"/>
</dbReference>
<dbReference type="STRING" id="1401.BK123_10770"/>
<dbReference type="AlphaFoldDB" id="A0A1R1B4T8"/>
<dbReference type="PROSITE" id="PS01124">
    <property type="entry name" value="HTH_ARAC_FAMILY_2"/>
    <property type="match status" value="1"/>
</dbReference>
<dbReference type="PROSITE" id="PS50110">
    <property type="entry name" value="RESPONSE_REGULATORY"/>
    <property type="match status" value="1"/>
</dbReference>
<dbReference type="SMART" id="SM00448">
    <property type="entry name" value="REC"/>
    <property type="match status" value="1"/>
</dbReference>
<name>A0A1R1B4T8_PAELA</name>
<evidence type="ECO:0000256" key="7">
    <source>
        <dbReference type="ARBA" id="ARBA00023163"/>
    </source>
</evidence>
<dbReference type="Proteomes" id="UP000187074">
    <property type="component" value="Unassembled WGS sequence"/>
</dbReference>
<keyword evidence="4" id="KW-0902">Two-component regulatory system</keyword>
<keyword evidence="2" id="KW-0963">Cytoplasm</keyword>
<evidence type="ECO:0000256" key="8">
    <source>
        <dbReference type="PROSITE-ProRule" id="PRU00169"/>
    </source>
</evidence>
<evidence type="ECO:0000256" key="3">
    <source>
        <dbReference type="ARBA" id="ARBA00022553"/>
    </source>
</evidence>
<dbReference type="OrthoDB" id="9794370at2"/>
<dbReference type="InterPro" id="IPR009057">
    <property type="entry name" value="Homeodomain-like_sf"/>
</dbReference>
<protein>
    <submittedName>
        <fullName evidence="11">DNA-binding response regulator</fullName>
    </submittedName>
</protein>
<evidence type="ECO:0000256" key="2">
    <source>
        <dbReference type="ARBA" id="ARBA00022490"/>
    </source>
</evidence>
<comment type="subcellular location">
    <subcellularLocation>
        <location evidence="1">Cytoplasm</location>
    </subcellularLocation>
</comment>
<dbReference type="PRINTS" id="PR00032">
    <property type="entry name" value="HTHARAC"/>
</dbReference>
<proteinExistence type="predicted"/>
<evidence type="ECO:0000259" key="9">
    <source>
        <dbReference type="PROSITE" id="PS01124"/>
    </source>
</evidence>
<dbReference type="Gene3D" id="1.10.10.60">
    <property type="entry name" value="Homeodomain-like"/>
    <property type="match status" value="2"/>
</dbReference>
<dbReference type="InterPro" id="IPR018060">
    <property type="entry name" value="HTH_AraC"/>
</dbReference>
<dbReference type="EMBL" id="MRTF01000003">
    <property type="protein sequence ID" value="OME94013.1"/>
    <property type="molecule type" value="Genomic_DNA"/>
</dbReference>
<dbReference type="SUPFAM" id="SSF46689">
    <property type="entry name" value="Homeodomain-like"/>
    <property type="match status" value="1"/>
</dbReference>
<dbReference type="InterPro" id="IPR020449">
    <property type="entry name" value="Tscrpt_reg_AraC-type_HTH"/>
</dbReference>
<dbReference type="GO" id="GO:0003700">
    <property type="term" value="F:DNA-binding transcription factor activity"/>
    <property type="evidence" value="ECO:0007669"/>
    <property type="project" value="InterPro"/>
</dbReference>
<evidence type="ECO:0000259" key="10">
    <source>
        <dbReference type="PROSITE" id="PS50110"/>
    </source>
</evidence>
<dbReference type="Pfam" id="PF00072">
    <property type="entry name" value="Response_reg"/>
    <property type="match status" value="1"/>
</dbReference>
<dbReference type="SMART" id="SM00342">
    <property type="entry name" value="HTH_ARAC"/>
    <property type="match status" value="1"/>
</dbReference>